<keyword evidence="2" id="KW-1185">Reference proteome</keyword>
<evidence type="ECO:0000313" key="1">
    <source>
        <dbReference type="EMBL" id="BDE07746.1"/>
    </source>
</evidence>
<dbReference type="EMBL" id="AP025523">
    <property type="protein sequence ID" value="BDE07746.1"/>
    <property type="molecule type" value="Genomic_DNA"/>
</dbReference>
<dbReference type="Proteomes" id="UP001317532">
    <property type="component" value="Chromosome"/>
</dbReference>
<reference evidence="1 2" key="1">
    <citation type="journal article" date="2022" name="ISME Commun">
        <title>Vulcanimicrobium alpinus gen. nov. sp. nov., the first cultivated representative of the candidate phylum 'Eremiobacterota', is a metabolically versatile aerobic anoxygenic phototroph.</title>
        <authorList>
            <person name="Yabe S."/>
            <person name="Muto K."/>
            <person name="Abe K."/>
            <person name="Yokota A."/>
            <person name="Staudigel H."/>
            <person name="Tebo B.M."/>
        </authorList>
    </citation>
    <scope>NUCLEOTIDE SEQUENCE [LARGE SCALE GENOMIC DNA]</scope>
    <source>
        <strain evidence="1 2">WC8-2</strain>
    </source>
</reference>
<gene>
    <name evidence="1" type="ORF">WPS_30220</name>
</gene>
<dbReference type="KEGG" id="vab:WPS_30220"/>
<sequence>MTTPIAVDGSAIVTTCCVDNVGVGTGVGVVPVGGGATEPPPPVLPPPPQAARPAAMLNAAIAANLR</sequence>
<dbReference type="AlphaFoldDB" id="A0AAN1XZP9"/>
<protein>
    <submittedName>
        <fullName evidence="1">Uncharacterized protein</fullName>
    </submittedName>
</protein>
<proteinExistence type="predicted"/>
<accession>A0AAN1XZP9</accession>
<evidence type="ECO:0000313" key="2">
    <source>
        <dbReference type="Proteomes" id="UP001317532"/>
    </source>
</evidence>
<organism evidence="1 2">
    <name type="scientific">Vulcanimicrobium alpinum</name>
    <dbReference type="NCBI Taxonomy" id="3016050"/>
    <lineage>
        <taxon>Bacteria</taxon>
        <taxon>Bacillati</taxon>
        <taxon>Vulcanimicrobiota</taxon>
        <taxon>Vulcanimicrobiia</taxon>
        <taxon>Vulcanimicrobiales</taxon>
        <taxon>Vulcanimicrobiaceae</taxon>
        <taxon>Vulcanimicrobium</taxon>
    </lineage>
</organism>
<name>A0AAN1XZP9_UNVUL</name>